<feature type="transmembrane region" description="Helical" evidence="1">
    <location>
        <begin position="144"/>
        <end position="164"/>
    </location>
</feature>
<keyword evidence="1" id="KW-0812">Transmembrane</keyword>
<name>A0A7T7MBL5_9ACTO</name>
<feature type="transmembrane region" description="Helical" evidence="1">
    <location>
        <begin position="104"/>
        <end position="132"/>
    </location>
</feature>
<feature type="transmembrane region" description="Helical" evidence="1">
    <location>
        <begin position="52"/>
        <end position="72"/>
    </location>
</feature>
<sequence>MLLPAFFAYAFTSSRSLLARTALFWLGLVSTLVPLGAAASTAGAVLREHTGVLAVVGGVVLVVLGLLQAFAVPLKVPGLGRRGGTGGGPGSGARGRDASSPLSVYLLGALYGLAGVGCSGPILGAVLVLAGLGGEPVRAAGMMAVYATGMALPLGVLALLWESAGLSQRAWLRPRTVRVLGRHTTWTELLGGLVCVALGLLMVLVGPQGLAGGLLASQRLAQIEDLVLARAGLVPWWLVAAIGGLLVAAAVLSRRR</sequence>
<gene>
    <name evidence="2" type="ORF">JG540_10075</name>
</gene>
<evidence type="ECO:0000313" key="2">
    <source>
        <dbReference type="EMBL" id="QQM68482.1"/>
    </source>
</evidence>
<dbReference type="KEGG" id="awe:JG540_10075"/>
<dbReference type="EMBL" id="CP066802">
    <property type="protein sequence ID" value="QQM68482.1"/>
    <property type="molecule type" value="Genomic_DNA"/>
</dbReference>
<dbReference type="Proteomes" id="UP000595895">
    <property type="component" value="Chromosome"/>
</dbReference>
<dbReference type="InterPro" id="IPR051790">
    <property type="entry name" value="Cytochrome_c-biogenesis_DsbD"/>
</dbReference>
<keyword evidence="1" id="KW-0472">Membrane</keyword>
<proteinExistence type="predicted"/>
<protein>
    <submittedName>
        <fullName evidence="2">Cytochrome c biogenesis protein CcdA</fullName>
    </submittedName>
</protein>
<evidence type="ECO:0000313" key="3">
    <source>
        <dbReference type="Proteomes" id="UP000595895"/>
    </source>
</evidence>
<reference evidence="2 3" key="1">
    <citation type="submission" date="2020-12" db="EMBL/GenBank/DDBJ databases">
        <authorList>
            <person name="Zhou J."/>
        </authorList>
    </citation>
    <scope>NUCLEOTIDE SEQUENCE [LARGE SCALE GENOMIC DNA]</scope>
    <source>
        <strain evidence="2 3">CCUG 61299</strain>
    </source>
</reference>
<organism evidence="2 3">
    <name type="scientific">Actinomyces weissii</name>
    <dbReference type="NCBI Taxonomy" id="675090"/>
    <lineage>
        <taxon>Bacteria</taxon>
        <taxon>Bacillati</taxon>
        <taxon>Actinomycetota</taxon>
        <taxon>Actinomycetes</taxon>
        <taxon>Actinomycetales</taxon>
        <taxon>Actinomycetaceae</taxon>
        <taxon>Actinomyces</taxon>
    </lineage>
</organism>
<feature type="transmembrane region" description="Helical" evidence="1">
    <location>
        <begin position="234"/>
        <end position="252"/>
    </location>
</feature>
<dbReference type="AlphaFoldDB" id="A0A7T7MBL5"/>
<accession>A0A7T7MBL5</accession>
<feature type="transmembrane region" description="Helical" evidence="1">
    <location>
        <begin position="185"/>
        <end position="205"/>
    </location>
</feature>
<dbReference type="PANTHER" id="PTHR31272:SF4">
    <property type="entry name" value="CYTOCHROME C-TYPE BIOGENESIS PROTEIN HI_1454-RELATED"/>
    <property type="match status" value="1"/>
</dbReference>
<keyword evidence="1" id="KW-1133">Transmembrane helix</keyword>
<evidence type="ECO:0000256" key="1">
    <source>
        <dbReference type="SAM" id="Phobius"/>
    </source>
</evidence>
<keyword evidence="3" id="KW-1185">Reference proteome</keyword>
<dbReference type="PANTHER" id="PTHR31272">
    <property type="entry name" value="CYTOCHROME C-TYPE BIOGENESIS PROTEIN HI_1454-RELATED"/>
    <property type="match status" value="1"/>
</dbReference>
<feature type="transmembrane region" description="Helical" evidence="1">
    <location>
        <begin position="23"/>
        <end position="46"/>
    </location>
</feature>